<dbReference type="EMBL" id="JBEJUE010000038">
    <property type="protein sequence ID" value="MER0428562.1"/>
    <property type="molecule type" value="Genomic_DNA"/>
</dbReference>
<dbReference type="RefSeq" id="WP_350240658.1">
    <property type="nucleotide sequence ID" value="NZ_JBEJUE010000038.1"/>
</dbReference>
<proteinExistence type="predicted"/>
<gene>
    <name evidence="1" type="ORF">ABR748_30765</name>
</gene>
<keyword evidence="2" id="KW-1185">Reference proteome</keyword>
<comment type="caution">
    <text evidence="1">The sequence shown here is derived from an EMBL/GenBank/DDBJ whole genome shotgun (WGS) entry which is preliminary data.</text>
</comment>
<dbReference type="Proteomes" id="UP001456562">
    <property type="component" value="Unassembled WGS sequence"/>
</dbReference>
<evidence type="ECO:0000313" key="2">
    <source>
        <dbReference type="Proteomes" id="UP001456562"/>
    </source>
</evidence>
<name>A0ABV1QBM4_STRMI</name>
<evidence type="ECO:0000313" key="1">
    <source>
        <dbReference type="EMBL" id="MER0428562.1"/>
    </source>
</evidence>
<reference evidence="1 2" key="1">
    <citation type="submission" date="2024-01" db="EMBL/GenBank/DDBJ databases">
        <title>Metagenomic exploration of the rhizosphere soil microbial community and their significance in facilitating the development of wild simulated ginseng.</title>
        <authorList>
            <person name="Huang J."/>
        </authorList>
    </citation>
    <scope>NUCLEOTIDE SEQUENCE [LARGE SCALE GENOMIC DNA]</scope>
    <source>
        <strain evidence="1 2">WY141</strain>
    </source>
</reference>
<accession>A0ABV1QBM4</accession>
<sequence>MIAALDLSTDDKKAHYGFDLGAASAADSPRYRLDGDHLIGQAHGTLTAKAGVLVRTVVTEKKGQEEHELETIETRPRTAESTRLAEELTASFGLTHA</sequence>
<protein>
    <submittedName>
        <fullName evidence="1">Uncharacterized protein</fullName>
    </submittedName>
</protein>
<organism evidence="1 2">
    <name type="scientific">Streptomyces microflavus</name>
    <name type="common">Streptomyces lipmanii</name>
    <dbReference type="NCBI Taxonomy" id="1919"/>
    <lineage>
        <taxon>Bacteria</taxon>
        <taxon>Bacillati</taxon>
        <taxon>Actinomycetota</taxon>
        <taxon>Actinomycetes</taxon>
        <taxon>Kitasatosporales</taxon>
        <taxon>Streptomycetaceae</taxon>
        <taxon>Streptomyces</taxon>
    </lineage>
</organism>